<accession>A0ABQ8N236</accession>
<protein>
    <submittedName>
        <fullName evidence="3">Hemicentin-1</fullName>
    </submittedName>
</protein>
<dbReference type="InterPro" id="IPR013783">
    <property type="entry name" value="Ig-like_fold"/>
</dbReference>
<feature type="domain" description="Ig-like" evidence="2">
    <location>
        <begin position="394"/>
        <end position="474"/>
    </location>
</feature>
<dbReference type="PANTHER" id="PTHR46013">
    <property type="entry name" value="VASCULAR CELL ADHESION MOLECULE 1"/>
    <property type="match status" value="1"/>
</dbReference>
<evidence type="ECO:0000313" key="3">
    <source>
        <dbReference type="EMBL" id="KAI2668911.1"/>
    </source>
</evidence>
<evidence type="ECO:0000313" key="4">
    <source>
        <dbReference type="Proteomes" id="UP000830375"/>
    </source>
</evidence>
<evidence type="ECO:0000256" key="1">
    <source>
        <dbReference type="ARBA" id="ARBA00023319"/>
    </source>
</evidence>
<dbReference type="SMART" id="SM00409">
    <property type="entry name" value="IG"/>
    <property type="match status" value="20"/>
</dbReference>
<dbReference type="InterPro" id="IPR007110">
    <property type="entry name" value="Ig-like_dom"/>
</dbReference>
<dbReference type="InterPro" id="IPR003598">
    <property type="entry name" value="Ig_sub2"/>
</dbReference>
<feature type="domain" description="Ig-like" evidence="2">
    <location>
        <begin position="861"/>
        <end position="939"/>
    </location>
</feature>
<feature type="domain" description="Ig-like" evidence="2">
    <location>
        <begin position="301"/>
        <end position="374"/>
    </location>
</feature>
<feature type="domain" description="Ig-like" evidence="2">
    <location>
        <begin position="1692"/>
        <end position="1770"/>
    </location>
</feature>
<proteinExistence type="predicted"/>
<dbReference type="SUPFAM" id="SSF48726">
    <property type="entry name" value="Immunoglobulin"/>
    <property type="match status" value="20"/>
</dbReference>
<feature type="domain" description="Ig-like" evidence="2">
    <location>
        <begin position="479"/>
        <end position="557"/>
    </location>
</feature>
<feature type="domain" description="Ig-like" evidence="2">
    <location>
        <begin position="1351"/>
        <end position="1430"/>
    </location>
</feature>
<feature type="domain" description="Ig-like" evidence="2">
    <location>
        <begin position="1181"/>
        <end position="1259"/>
    </location>
</feature>
<comment type="caution">
    <text evidence="3">The sequence shown here is derived from an EMBL/GenBank/DDBJ whole genome shotgun (WGS) entry which is preliminary data.</text>
</comment>
<dbReference type="Proteomes" id="UP000830375">
    <property type="component" value="Unassembled WGS sequence"/>
</dbReference>
<dbReference type="EMBL" id="JACTAM010000001">
    <property type="protein sequence ID" value="KAI2668911.1"/>
    <property type="molecule type" value="Genomic_DNA"/>
</dbReference>
<dbReference type="Pfam" id="PF13895">
    <property type="entry name" value="Ig_2"/>
    <property type="match status" value="18"/>
</dbReference>
<organism evidence="3 4">
    <name type="scientific">Labeo rohita</name>
    <name type="common">Indian major carp</name>
    <name type="synonym">Cyprinus rohita</name>
    <dbReference type="NCBI Taxonomy" id="84645"/>
    <lineage>
        <taxon>Eukaryota</taxon>
        <taxon>Metazoa</taxon>
        <taxon>Chordata</taxon>
        <taxon>Craniata</taxon>
        <taxon>Vertebrata</taxon>
        <taxon>Euteleostomi</taxon>
        <taxon>Actinopterygii</taxon>
        <taxon>Neopterygii</taxon>
        <taxon>Teleostei</taxon>
        <taxon>Ostariophysi</taxon>
        <taxon>Cypriniformes</taxon>
        <taxon>Cyprinidae</taxon>
        <taxon>Labeoninae</taxon>
        <taxon>Labeonini</taxon>
        <taxon>Labeo</taxon>
    </lineage>
</organism>
<gene>
    <name evidence="3" type="ORF">H4Q32_028706</name>
</gene>
<feature type="domain" description="Ig-like" evidence="2">
    <location>
        <begin position="1031"/>
        <end position="1174"/>
    </location>
</feature>
<dbReference type="PROSITE" id="PS50835">
    <property type="entry name" value="IG_LIKE"/>
    <property type="match status" value="18"/>
</dbReference>
<feature type="domain" description="Ig-like" evidence="2">
    <location>
        <begin position="1266"/>
        <end position="1344"/>
    </location>
</feature>
<feature type="domain" description="Ig-like" evidence="2">
    <location>
        <begin position="946"/>
        <end position="1026"/>
    </location>
</feature>
<feature type="domain" description="Ig-like" evidence="2">
    <location>
        <begin position="1609"/>
        <end position="1685"/>
    </location>
</feature>
<reference evidence="3 4" key="1">
    <citation type="submission" date="2022-01" db="EMBL/GenBank/DDBJ databases">
        <title>A high-quality chromosome-level genome assembly of rohu carp, Labeo rohita.</title>
        <authorList>
            <person name="Arick M.A. II"/>
            <person name="Hsu C.-Y."/>
            <person name="Magbanua Z."/>
            <person name="Pechanova O."/>
            <person name="Grover C."/>
            <person name="Miller E."/>
            <person name="Thrash A."/>
            <person name="Ezzel L."/>
            <person name="Alam S."/>
            <person name="Benzie J."/>
            <person name="Hamilton M."/>
            <person name="Karsi A."/>
            <person name="Lawrence M.L."/>
            <person name="Peterson D.G."/>
        </authorList>
    </citation>
    <scope>NUCLEOTIDE SEQUENCE [LARGE SCALE GENOMIC DNA]</scope>
    <source>
        <strain evidence="4">BAU-BD-2019</strain>
        <tissue evidence="3">Blood</tissue>
    </source>
</reference>
<dbReference type="PANTHER" id="PTHR46013:SF4">
    <property type="entry name" value="B-CELL RECEPTOR CD22-RELATED"/>
    <property type="match status" value="1"/>
</dbReference>
<feature type="domain" description="Ig-like" evidence="2">
    <location>
        <begin position="1523"/>
        <end position="1603"/>
    </location>
</feature>
<dbReference type="Gene3D" id="2.60.40.10">
    <property type="entry name" value="Immunoglobulins"/>
    <property type="match status" value="20"/>
</dbReference>
<dbReference type="InterPro" id="IPR003599">
    <property type="entry name" value="Ig_sub"/>
</dbReference>
<evidence type="ECO:0000259" key="2">
    <source>
        <dbReference type="PROSITE" id="PS50835"/>
    </source>
</evidence>
<feature type="domain" description="Ig-like" evidence="2">
    <location>
        <begin position="563"/>
        <end position="642"/>
    </location>
</feature>
<sequence length="1829" mass="199779">MTFVAVSPCCNIVEGDSVTLICSSDSNPPAEINWFKERTFVGSGRIYSISKISSNHSGEYKCKSINKHGEKESDAVTLNIMYPPRNISVSISSSGEIVEGDSVTLSCSSDSNPPAEISWFKAGTFVGSGRIYSISKISSDHSGEYKCKSNNKHGEKYSDAVTLNVMCEYKARVVVVVVVVVVDSPQTVGVVSWVSSANWSVTYSPSHFCAIKDSSVIMSCTYTYPTGHQINKVFWSKRHIKNDEEFPDLSDDPKYSQRLQYLGDKQQNCTVRLSNVTLKDEHKYYFIFITDKHSGKWIGHPGVSLTVTDLQVESPERVTEGDSVRLTCKSSCTLTDRATFIWYRNSQPLTERRDRNNELLLQSVRREDAGRYSCALHGHTYISPAVHLNVMYSPKKTFVAVSPCCNIVEGDSVTLICSSDSNPPAEISWFKGGTFVGSGRIYNISKISSDHSGEYKCKSINKHGEKYSDAVTLNVMYPPRNISVSISPSGEIVEGDSVTLICSSDSNPPAEISWFKGGTFVGSGRIYNISKISSEHSGEYRCKSINNHGEKYSDTVTLNVMYPPMSVSVSISPSSKIKEGDSVTLICSSDSNPPAEINWFKGGTFVGSGRIYNISKISSDHSGEFKCRSRNEHGEKYSDAVTLNVMSVSSSDSGWNWYGKIDAIFSMYWQVSRAVNQLRQWAFRSPTRYPPRNISVSINGSGEVKEGDSVTLICSSDSNPPAEISWFRGGTIEGSGRIYSISKISSDHSGEYKCKSINKHGEKYSDAVTLNVMYPPRNISVSISLSGEIVEGDSVTLSCSSDSNPPAEISWFKGRTIVGSGRIYSISKISSDHSGEYKCKSINKHGEKYSDAVTLNVMYPPKSVSVSISPSSKIVEGDSVTLICSSDSNPPAEISWFKGEMFVGSGGIYNISKISSGHSGEYKCKSRNEHGEKYSDAVTLNIMYPPRNISVYINGSGEIKEGDSVTLICSSDSNPPAEIRWFKGGMIVGSGKIYSISKISSDHSGEYKCKSRNKHGEKYSDAVTLNVMYPPKNISVSISSSGEIVEGDSVTLSCSSDSNPPAEISWFKGRTFVGSGRIYSISKISSDHSGQYKYATRNVVVSISLSGEIVEGDSVTLICSSDSNPPAEISWFKGEMFVGSGRIYSISKISSNHSGEYKCKSRNEHGEKYSDAVTLNVMYPPRNISVSISPSGETVEGDSVTLICSSDSNPPAEISWFKEEMFVGSGRIYSISKISSDHSGEYKCKSRNEHGEKYSDTVTLNVMYPPRNISVSISSSGETVEGDSVFLICSSDSNPPAEINWFRGGTFVGSGRIYSISKISSDHSGKYKCKSINKHGKKYSDTITLNVTYPPKSILVSISPSGEIVEGDSVTLICSSDSNPPALNYTWFKGEMCVGSGRIHSISKISSDHSGEYKCKSRNQHGVKYSDAVTLNVMYPPRNVSVSISGSGEIVEGDPVTLVCSSDSNPPALNYTWFKGETCVGSGRIHSISKISSDHSGEYKCKSINKHGEKYSDAVTLNVMYPPRNISVSLNSSGEIVEEESVTLICSSDSNPPAEISWFKGGTFVRSGKIYRISKISSDHSGEYKCKSISEHGEKYSDAVMLNIMYATRNVVVSVSPSEIMEGFSVTLICSSDANPPAEISWLKAETFVGSGRIYSISKISSDHSGEYKCKSRNQHGVKYSDAVTLNVMYPPRNVSVSISGSGEIVEGDPVTLVCSSDSNPPALNFSWFKEDESSSVGSGQSFSALQSGHFYCEAHNQHGSQRSDAVTVTEHHRSSWHVVFRITVECGISDPNEDTYRLLELTSTTSDLYNTFTIVYPRPLEDSCTTVL</sequence>
<feature type="domain" description="Ig-like" evidence="2">
    <location>
        <begin position="776"/>
        <end position="856"/>
    </location>
</feature>
<keyword evidence="4" id="KW-1185">Reference proteome</keyword>
<dbReference type="SMART" id="SM00408">
    <property type="entry name" value="IGc2"/>
    <property type="match status" value="19"/>
</dbReference>
<feature type="domain" description="Ig-like" evidence="2">
    <location>
        <begin position="691"/>
        <end position="771"/>
    </location>
</feature>
<feature type="domain" description="Ig-like" evidence="2">
    <location>
        <begin position="84"/>
        <end position="164"/>
    </location>
</feature>
<name>A0ABQ8N236_LABRO</name>
<dbReference type="Pfam" id="PF00047">
    <property type="entry name" value="ig"/>
    <property type="match status" value="1"/>
</dbReference>
<dbReference type="InterPro" id="IPR013151">
    <property type="entry name" value="Immunoglobulin_dom"/>
</dbReference>
<dbReference type="InterPro" id="IPR036179">
    <property type="entry name" value="Ig-like_dom_sf"/>
</dbReference>
<keyword evidence="1" id="KW-0393">Immunoglobulin domain</keyword>
<feature type="domain" description="Ig-like" evidence="2">
    <location>
        <begin position="1437"/>
        <end position="1518"/>
    </location>
</feature>
<feature type="domain" description="Ig-like" evidence="2">
    <location>
        <begin position="14"/>
        <end position="77"/>
    </location>
</feature>